<accession>A0ABR3NUC3</accession>
<proteinExistence type="predicted"/>
<dbReference type="EMBL" id="JAYMGO010000002">
    <property type="protein sequence ID" value="KAL1280347.1"/>
    <property type="molecule type" value="Genomic_DNA"/>
</dbReference>
<comment type="caution">
    <text evidence="1">The sequence shown here is derived from an EMBL/GenBank/DDBJ whole genome shotgun (WGS) entry which is preliminary data.</text>
</comment>
<evidence type="ECO:0000313" key="2">
    <source>
        <dbReference type="Proteomes" id="UP001558613"/>
    </source>
</evidence>
<organism evidence="1 2">
    <name type="scientific">Cirrhinus molitorella</name>
    <name type="common">mud carp</name>
    <dbReference type="NCBI Taxonomy" id="172907"/>
    <lineage>
        <taxon>Eukaryota</taxon>
        <taxon>Metazoa</taxon>
        <taxon>Chordata</taxon>
        <taxon>Craniata</taxon>
        <taxon>Vertebrata</taxon>
        <taxon>Euteleostomi</taxon>
        <taxon>Actinopterygii</taxon>
        <taxon>Neopterygii</taxon>
        <taxon>Teleostei</taxon>
        <taxon>Ostariophysi</taxon>
        <taxon>Cypriniformes</taxon>
        <taxon>Cyprinidae</taxon>
        <taxon>Labeoninae</taxon>
        <taxon>Labeonini</taxon>
        <taxon>Cirrhinus</taxon>
    </lineage>
</organism>
<name>A0ABR3NUC3_9TELE</name>
<evidence type="ECO:0000313" key="1">
    <source>
        <dbReference type="EMBL" id="KAL1280347.1"/>
    </source>
</evidence>
<dbReference type="Proteomes" id="UP001558613">
    <property type="component" value="Unassembled WGS sequence"/>
</dbReference>
<keyword evidence="2" id="KW-1185">Reference proteome</keyword>
<reference evidence="1 2" key="1">
    <citation type="submission" date="2023-09" db="EMBL/GenBank/DDBJ databases">
        <authorList>
            <person name="Wang M."/>
        </authorList>
    </citation>
    <scope>NUCLEOTIDE SEQUENCE [LARGE SCALE GENOMIC DNA]</scope>
    <source>
        <strain evidence="1">GT-2023</strain>
        <tissue evidence="1">Liver</tissue>
    </source>
</reference>
<protein>
    <submittedName>
        <fullName evidence="1">Uncharacterized protein</fullName>
    </submittedName>
</protein>
<gene>
    <name evidence="1" type="ORF">QQF64_014947</name>
</gene>
<sequence length="73" mass="8033">MCCKVGDDGCRVSRVWGHGLIEVLSVERRGPFTQFPSTDSHAEAECLLCGQLSSIIRFPPSGRHVPTVPHLCR</sequence>